<feature type="region of interest" description="Disordered" evidence="1">
    <location>
        <begin position="1"/>
        <end position="31"/>
    </location>
</feature>
<proteinExistence type="predicted"/>
<feature type="compositionally biased region" description="Polar residues" evidence="1">
    <location>
        <begin position="1"/>
        <end position="17"/>
    </location>
</feature>
<keyword evidence="3" id="KW-1185">Reference proteome</keyword>
<protein>
    <submittedName>
        <fullName evidence="2">Uncharacterized protein</fullName>
    </submittedName>
</protein>
<evidence type="ECO:0000313" key="2">
    <source>
        <dbReference type="EMBL" id="KAK7446052.1"/>
    </source>
</evidence>
<gene>
    <name evidence="2" type="ORF">VKT23_014675</name>
</gene>
<evidence type="ECO:0000256" key="1">
    <source>
        <dbReference type="SAM" id="MobiDB-lite"/>
    </source>
</evidence>
<dbReference type="Proteomes" id="UP001498398">
    <property type="component" value="Unassembled WGS sequence"/>
</dbReference>
<feature type="region of interest" description="Disordered" evidence="1">
    <location>
        <begin position="62"/>
        <end position="87"/>
    </location>
</feature>
<comment type="caution">
    <text evidence="2">The sequence shown here is derived from an EMBL/GenBank/DDBJ whole genome shotgun (WGS) entry which is preliminary data.</text>
</comment>
<accession>A0ABR1J083</accession>
<organism evidence="2 3">
    <name type="scientific">Marasmiellus scandens</name>
    <dbReference type="NCBI Taxonomy" id="2682957"/>
    <lineage>
        <taxon>Eukaryota</taxon>
        <taxon>Fungi</taxon>
        <taxon>Dikarya</taxon>
        <taxon>Basidiomycota</taxon>
        <taxon>Agaricomycotina</taxon>
        <taxon>Agaricomycetes</taxon>
        <taxon>Agaricomycetidae</taxon>
        <taxon>Agaricales</taxon>
        <taxon>Marasmiineae</taxon>
        <taxon>Omphalotaceae</taxon>
        <taxon>Marasmiellus</taxon>
    </lineage>
</organism>
<dbReference type="EMBL" id="JBANRG010000045">
    <property type="protein sequence ID" value="KAK7446052.1"/>
    <property type="molecule type" value="Genomic_DNA"/>
</dbReference>
<evidence type="ECO:0000313" key="3">
    <source>
        <dbReference type="Proteomes" id="UP001498398"/>
    </source>
</evidence>
<reference evidence="2 3" key="1">
    <citation type="submission" date="2024-01" db="EMBL/GenBank/DDBJ databases">
        <title>A draft genome for the cacao thread blight pathogen Marasmiellus scandens.</title>
        <authorList>
            <person name="Baruah I.K."/>
            <person name="Leung J."/>
            <person name="Bukari Y."/>
            <person name="Amoako-Attah I."/>
            <person name="Meinhardt L.W."/>
            <person name="Bailey B.A."/>
            <person name="Cohen S.P."/>
        </authorList>
    </citation>
    <scope>NUCLEOTIDE SEQUENCE [LARGE SCALE GENOMIC DNA]</scope>
    <source>
        <strain evidence="2 3">GH-19</strain>
    </source>
</reference>
<name>A0ABR1J083_9AGAR</name>
<sequence>MAYSSTLPAAYSAQNDSHVPPPPAPKAPLNRPKLPSAYVLPFPTTTPSWSVYSPLSPPPSNALYATQAHHPPPRPFHASYSSPTHPPPRPLQMLPTLLNCFGRLLGLFPAPHTQAVQGQDDKHISRFLDLLESPQISLLFLPATELHLRQRRTAIRKSDYMVNFTERTKSSCVENWSWKKDTDMSGFFCWKSQDSRSFPASFPVIGSPHIKWVDWQTLPASARRCVLVMPVQTSLF</sequence>